<organism evidence="2 3">
    <name type="scientific">Microbacterium radiodurans</name>
    <dbReference type="NCBI Taxonomy" id="661398"/>
    <lineage>
        <taxon>Bacteria</taxon>
        <taxon>Bacillati</taxon>
        <taxon>Actinomycetota</taxon>
        <taxon>Actinomycetes</taxon>
        <taxon>Micrococcales</taxon>
        <taxon>Microbacteriaceae</taxon>
        <taxon>Microbacterium</taxon>
    </lineage>
</organism>
<reference evidence="3" key="1">
    <citation type="submission" date="2019-09" db="EMBL/GenBank/DDBJ databases">
        <title>Mumia zhuanghuii sp. nov. isolated from the intestinal contents of plateau pika (Ochotona curzoniae) in the Qinghai-Tibet plateau of China.</title>
        <authorList>
            <person name="Tian Z."/>
        </authorList>
    </citation>
    <scope>NUCLEOTIDE SEQUENCE [LARGE SCALE GENOMIC DNA]</scope>
    <source>
        <strain evidence="3">DSM 25564</strain>
    </source>
</reference>
<dbReference type="InterPro" id="IPR006311">
    <property type="entry name" value="TAT_signal"/>
</dbReference>
<gene>
    <name evidence="2" type="ORF">F6B42_14280</name>
</gene>
<feature type="signal peptide" evidence="1">
    <location>
        <begin position="1"/>
        <end position="30"/>
    </location>
</feature>
<dbReference type="Proteomes" id="UP000327039">
    <property type="component" value="Unassembled WGS sequence"/>
</dbReference>
<evidence type="ECO:0000256" key="1">
    <source>
        <dbReference type="SAM" id="SignalP"/>
    </source>
</evidence>
<sequence length="209" mass="20745">MTKTSRIRSLALGACLAVLAATATAGPAAAASGAPTVAAAFQDQRTSPAPESRASSVDLPAGQTRGAVVDVADGGVEIFEVVDATGTRVGYTLSAEDLSAAHAAATQVDIATSEALTVRTQSAAASEVNVPLCVAAVAWFVAQTVFPAARVAALAARLAGLVSKYGVQTVARIFTGARGIAGRTAEQEIKEFALAATGVGGLAACGIKF</sequence>
<dbReference type="AlphaFoldDB" id="A0A5J5IN90"/>
<dbReference type="EMBL" id="VYRZ01000004">
    <property type="protein sequence ID" value="KAA9084143.1"/>
    <property type="molecule type" value="Genomic_DNA"/>
</dbReference>
<evidence type="ECO:0008006" key="4">
    <source>
        <dbReference type="Google" id="ProtNLM"/>
    </source>
</evidence>
<dbReference type="PROSITE" id="PS51318">
    <property type="entry name" value="TAT"/>
    <property type="match status" value="1"/>
</dbReference>
<dbReference type="OrthoDB" id="9997335at2"/>
<keyword evidence="1" id="KW-0732">Signal</keyword>
<dbReference type="RefSeq" id="WP_150420387.1">
    <property type="nucleotide sequence ID" value="NZ_VYRZ01000004.1"/>
</dbReference>
<feature type="chain" id="PRO_5023938707" description="Peptidase" evidence="1">
    <location>
        <begin position="31"/>
        <end position="209"/>
    </location>
</feature>
<comment type="caution">
    <text evidence="2">The sequence shown here is derived from an EMBL/GenBank/DDBJ whole genome shotgun (WGS) entry which is preliminary data.</text>
</comment>
<name>A0A5J5IN90_9MICO</name>
<evidence type="ECO:0000313" key="2">
    <source>
        <dbReference type="EMBL" id="KAA9084143.1"/>
    </source>
</evidence>
<proteinExistence type="predicted"/>
<protein>
    <recommendedName>
        <fullName evidence="4">Peptidase</fullName>
    </recommendedName>
</protein>
<accession>A0A5J5IN90</accession>
<keyword evidence="3" id="KW-1185">Reference proteome</keyword>
<evidence type="ECO:0000313" key="3">
    <source>
        <dbReference type="Proteomes" id="UP000327039"/>
    </source>
</evidence>